<protein>
    <recommendedName>
        <fullName evidence="3">Ferritin/DPS domain-containing protein</fullName>
    </recommendedName>
</protein>
<keyword evidence="5" id="KW-1185">Reference proteome</keyword>
<dbReference type="InterPro" id="IPR023188">
    <property type="entry name" value="DPS_DNA-bd_CS"/>
</dbReference>
<dbReference type="InterPro" id="IPR012347">
    <property type="entry name" value="Ferritin-like"/>
</dbReference>
<dbReference type="SUPFAM" id="SSF47240">
    <property type="entry name" value="Ferritin-like"/>
    <property type="match status" value="1"/>
</dbReference>
<dbReference type="Pfam" id="PF00210">
    <property type="entry name" value="Ferritin"/>
    <property type="match status" value="1"/>
</dbReference>
<proteinExistence type="inferred from homology"/>
<dbReference type="InterPro" id="IPR002177">
    <property type="entry name" value="DPS_DNA-bd"/>
</dbReference>
<evidence type="ECO:0000256" key="2">
    <source>
        <dbReference type="RuleBase" id="RU003875"/>
    </source>
</evidence>
<sequence length="116" mass="13384">MTEAALQTEHQQTPVSVLSDVLADTYLLYLKAHNFHWNVEGPRFRSLHHMFEEHYRDLWDALDDIAERIRALGAYAPGTYAKFKARSSIEENERIPAAEAMLDELIADNETVIRNL</sequence>
<feature type="domain" description="Ferritin/DPS" evidence="3">
    <location>
        <begin position="18"/>
        <end position="116"/>
    </location>
</feature>
<dbReference type="PANTHER" id="PTHR42932">
    <property type="entry name" value="GENERAL STRESS PROTEIN 20U"/>
    <property type="match status" value="1"/>
</dbReference>
<gene>
    <name evidence="4" type="ORF">CKO28_16975</name>
</gene>
<dbReference type="PRINTS" id="PR01346">
    <property type="entry name" value="HELNAPAPROT"/>
</dbReference>
<organism evidence="4 5">
    <name type="scientific">Rhodovibrio sodomensis</name>
    <dbReference type="NCBI Taxonomy" id="1088"/>
    <lineage>
        <taxon>Bacteria</taxon>
        <taxon>Pseudomonadati</taxon>
        <taxon>Pseudomonadota</taxon>
        <taxon>Alphaproteobacteria</taxon>
        <taxon>Rhodospirillales</taxon>
        <taxon>Rhodovibrionaceae</taxon>
        <taxon>Rhodovibrio</taxon>
    </lineage>
</organism>
<dbReference type="PROSITE" id="PS00818">
    <property type="entry name" value="DPS_1"/>
    <property type="match status" value="1"/>
</dbReference>
<accession>A0ABS1DGY2</accession>
<evidence type="ECO:0000313" key="4">
    <source>
        <dbReference type="EMBL" id="MBK1669732.1"/>
    </source>
</evidence>
<comment type="similarity">
    <text evidence="1 2">Belongs to the Dps family.</text>
</comment>
<dbReference type="Gene3D" id="1.20.1260.10">
    <property type="match status" value="1"/>
</dbReference>
<evidence type="ECO:0000259" key="3">
    <source>
        <dbReference type="Pfam" id="PF00210"/>
    </source>
</evidence>
<name>A0ABS1DGY2_9PROT</name>
<dbReference type="PROSITE" id="PS00819">
    <property type="entry name" value="DPS_2"/>
    <property type="match status" value="1"/>
</dbReference>
<dbReference type="InterPro" id="IPR009078">
    <property type="entry name" value="Ferritin-like_SF"/>
</dbReference>
<dbReference type="InterPro" id="IPR008331">
    <property type="entry name" value="Ferritin_DPS_dom"/>
</dbReference>
<comment type="caution">
    <text evidence="4">The sequence shown here is derived from an EMBL/GenBank/DDBJ whole genome shotgun (WGS) entry which is preliminary data.</text>
</comment>
<evidence type="ECO:0000313" key="5">
    <source>
        <dbReference type="Proteomes" id="UP001296873"/>
    </source>
</evidence>
<dbReference type="Proteomes" id="UP001296873">
    <property type="component" value="Unassembled WGS sequence"/>
</dbReference>
<dbReference type="CDD" id="cd01043">
    <property type="entry name" value="DPS"/>
    <property type="match status" value="1"/>
</dbReference>
<dbReference type="EMBL" id="NRRL01000059">
    <property type="protein sequence ID" value="MBK1669732.1"/>
    <property type="molecule type" value="Genomic_DNA"/>
</dbReference>
<dbReference type="PANTHER" id="PTHR42932:SF3">
    <property type="entry name" value="DNA PROTECTION DURING STARVATION PROTEIN"/>
    <property type="match status" value="1"/>
</dbReference>
<reference evidence="4 5" key="1">
    <citation type="journal article" date="2020" name="Microorganisms">
        <title>Osmotic Adaptation and Compatible Solute Biosynthesis of Phototrophic Bacteria as Revealed from Genome Analyses.</title>
        <authorList>
            <person name="Imhoff J.F."/>
            <person name="Rahn T."/>
            <person name="Kunzel S."/>
            <person name="Keller A."/>
            <person name="Neulinger S.C."/>
        </authorList>
    </citation>
    <scope>NUCLEOTIDE SEQUENCE [LARGE SCALE GENOMIC DNA]</scope>
    <source>
        <strain evidence="4 5">DSM 9895</strain>
    </source>
</reference>
<dbReference type="RefSeq" id="WP_200342074.1">
    <property type="nucleotide sequence ID" value="NZ_NRRL01000059.1"/>
</dbReference>
<evidence type="ECO:0000256" key="1">
    <source>
        <dbReference type="ARBA" id="ARBA00009497"/>
    </source>
</evidence>
<dbReference type="PIRSF" id="PIRSF005900">
    <property type="entry name" value="Dps"/>
    <property type="match status" value="1"/>
</dbReference>